<organism evidence="1 2">
    <name type="scientific">Bacillus safensis</name>
    <dbReference type="NCBI Taxonomy" id="561879"/>
    <lineage>
        <taxon>Bacteria</taxon>
        <taxon>Bacillati</taxon>
        <taxon>Bacillota</taxon>
        <taxon>Bacilli</taxon>
        <taxon>Bacillales</taxon>
        <taxon>Bacillaceae</taxon>
        <taxon>Bacillus</taxon>
    </lineage>
</organism>
<dbReference type="AlphaFoldDB" id="A0A1L6ZLJ4"/>
<reference evidence="1 2" key="1">
    <citation type="submission" date="2016-05" db="EMBL/GenBank/DDBJ databases">
        <title>Complete Genome and Methylome Analysis of Psychrotrophic Bacterial Isolates from Antarctic Lake Untersee.</title>
        <authorList>
            <person name="Fomenkov A."/>
            <person name="Akimov V.N."/>
            <person name="Vasilyeva L.V."/>
            <person name="Andersen D."/>
            <person name="Vincze T."/>
            <person name="Roberts R.J."/>
        </authorList>
    </citation>
    <scope>NUCLEOTIDE SEQUENCE [LARGE SCALE GENOMIC DNA]</scope>
    <source>
        <strain evidence="1 2">U14-5</strain>
    </source>
</reference>
<accession>A0A1L6ZLJ4</accession>
<sequence length="61" mass="7050">MREKLIIKVPIPFVYLSLSKSSRNQAALFRAYVKGYIQRNEPGLTFIRISGMHALCEIKRP</sequence>
<name>A0A1L6ZLJ4_BACIA</name>
<dbReference type="Proteomes" id="UP000185426">
    <property type="component" value="Chromosome"/>
</dbReference>
<protein>
    <submittedName>
        <fullName evidence="1">Uncharacterized protein</fullName>
    </submittedName>
</protein>
<evidence type="ECO:0000313" key="2">
    <source>
        <dbReference type="Proteomes" id="UP000185426"/>
    </source>
</evidence>
<evidence type="ECO:0000313" key="1">
    <source>
        <dbReference type="EMBL" id="APT47370.1"/>
    </source>
</evidence>
<gene>
    <name evidence="1" type="ORF">BSA145_16720</name>
</gene>
<proteinExistence type="predicted"/>
<dbReference type="EMBL" id="CP015607">
    <property type="protein sequence ID" value="APT47370.1"/>
    <property type="molecule type" value="Genomic_DNA"/>
</dbReference>